<name>A0AAD4N9G5_9BILA</name>
<evidence type="ECO:0000256" key="3">
    <source>
        <dbReference type="ARBA" id="ARBA00022692"/>
    </source>
</evidence>
<dbReference type="AlphaFoldDB" id="A0AAD4N9G5"/>
<evidence type="ECO:0000256" key="6">
    <source>
        <dbReference type="SAM" id="Phobius"/>
    </source>
</evidence>
<feature type="transmembrane region" description="Helical" evidence="6">
    <location>
        <begin position="307"/>
        <end position="325"/>
    </location>
</feature>
<keyword evidence="9" id="KW-1185">Reference proteome</keyword>
<feature type="transmembrane region" description="Helical" evidence="6">
    <location>
        <begin position="264"/>
        <end position="287"/>
    </location>
</feature>
<feature type="transmembrane region" description="Helical" evidence="6">
    <location>
        <begin position="67"/>
        <end position="88"/>
    </location>
</feature>
<feature type="transmembrane region" description="Helical" evidence="6">
    <location>
        <begin position="127"/>
        <end position="146"/>
    </location>
</feature>
<protein>
    <submittedName>
        <fullName evidence="8">Transmembrane amino acid transporter protein domain-containing protein</fullName>
    </submittedName>
</protein>
<feature type="transmembrane region" description="Helical" evidence="6">
    <location>
        <begin position="158"/>
        <end position="181"/>
    </location>
</feature>
<dbReference type="GO" id="GO:0016020">
    <property type="term" value="C:membrane"/>
    <property type="evidence" value="ECO:0007669"/>
    <property type="project" value="UniProtKB-SubCell"/>
</dbReference>
<evidence type="ECO:0000313" key="8">
    <source>
        <dbReference type="EMBL" id="KAI1723646.1"/>
    </source>
</evidence>
<dbReference type="PANTHER" id="PTHR48017">
    <property type="entry name" value="OS05G0424000 PROTEIN-RELATED"/>
    <property type="match status" value="1"/>
</dbReference>
<accession>A0AAD4N9G5</accession>
<dbReference type="Gene3D" id="1.20.1740.10">
    <property type="entry name" value="Amino acid/polyamine transporter I"/>
    <property type="match status" value="1"/>
</dbReference>
<reference evidence="8" key="1">
    <citation type="submission" date="2022-01" db="EMBL/GenBank/DDBJ databases">
        <title>Genome Sequence Resource for Two Populations of Ditylenchus destructor, the Migratory Endoparasitic Phytonematode.</title>
        <authorList>
            <person name="Zhang H."/>
            <person name="Lin R."/>
            <person name="Xie B."/>
        </authorList>
    </citation>
    <scope>NUCLEOTIDE SEQUENCE</scope>
    <source>
        <strain evidence="8">BazhouSP</strain>
    </source>
</reference>
<feature type="transmembrane region" description="Helical" evidence="6">
    <location>
        <begin position="37"/>
        <end position="61"/>
    </location>
</feature>
<evidence type="ECO:0000256" key="1">
    <source>
        <dbReference type="ARBA" id="ARBA00004370"/>
    </source>
</evidence>
<evidence type="ECO:0000256" key="2">
    <source>
        <dbReference type="ARBA" id="ARBA00022448"/>
    </source>
</evidence>
<feature type="transmembrane region" description="Helical" evidence="6">
    <location>
        <begin position="188"/>
        <end position="211"/>
    </location>
</feature>
<proteinExistence type="predicted"/>
<organism evidence="8 9">
    <name type="scientific">Ditylenchus destructor</name>
    <dbReference type="NCBI Taxonomy" id="166010"/>
    <lineage>
        <taxon>Eukaryota</taxon>
        <taxon>Metazoa</taxon>
        <taxon>Ecdysozoa</taxon>
        <taxon>Nematoda</taxon>
        <taxon>Chromadorea</taxon>
        <taxon>Rhabditida</taxon>
        <taxon>Tylenchina</taxon>
        <taxon>Tylenchomorpha</taxon>
        <taxon>Sphaerularioidea</taxon>
        <taxon>Anguinidae</taxon>
        <taxon>Anguininae</taxon>
        <taxon>Ditylenchus</taxon>
    </lineage>
</organism>
<keyword evidence="4 6" id="KW-1133">Transmembrane helix</keyword>
<keyword evidence="5 6" id="KW-0472">Membrane</keyword>
<keyword evidence="3 6" id="KW-0812">Transmembrane</keyword>
<sequence length="427" mass="47188">MKSVKVADSDFATIVNGHDVGYKPRTASQHSQRAKGLGWFVTGLFVVGDLAGGGLVALPMAMIQAGIVSGVIINIFMALIKAYTAYLLGRCWTILRDNWPDEYANLHCRKPYPEMAYRALGRRMRTFVSVCIDITQFGISVVFLLLSAKNISDFLKAFFDIHVSFCLLILVLAIFLLPLTFLKSPQDFWGAVVCAMFTTGAAVVLIVVGAALDYEVCAHESKPAELKFGNFFLAFGTLLFAYGGHACIPTIQHDMKKPYEFTKSSILAFSIMACMYIPVCIMCYFTYGDSIRDSTINSLQIVWIQQAVNVFITIHCLLTLTIVFNPIMQEAEEIFHVPQHFCLKRVIVRSCVMGAIVLVAETFPTFGPLLDLFGGSTMTLTSLVFPCLFFLCLSQIDKNGPVVSTINISDGIVATKQPQRGRLPLLE</sequence>
<dbReference type="EMBL" id="JAKKPZ010000003">
    <property type="protein sequence ID" value="KAI1723646.1"/>
    <property type="molecule type" value="Genomic_DNA"/>
</dbReference>
<feature type="transmembrane region" description="Helical" evidence="6">
    <location>
        <begin position="346"/>
        <end position="366"/>
    </location>
</feature>
<keyword evidence="2" id="KW-0813">Transport</keyword>
<comment type="caution">
    <text evidence="8">The sequence shown here is derived from an EMBL/GenBank/DDBJ whole genome shotgun (WGS) entry which is preliminary data.</text>
</comment>
<evidence type="ECO:0000256" key="5">
    <source>
        <dbReference type="ARBA" id="ARBA00023136"/>
    </source>
</evidence>
<evidence type="ECO:0000259" key="7">
    <source>
        <dbReference type="Pfam" id="PF01490"/>
    </source>
</evidence>
<gene>
    <name evidence="8" type="ORF">DdX_03815</name>
</gene>
<dbReference type="Proteomes" id="UP001201812">
    <property type="component" value="Unassembled WGS sequence"/>
</dbReference>
<comment type="subcellular location">
    <subcellularLocation>
        <location evidence="1">Membrane</location>
    </subcellularLocation>
</comment>
<dbReference type="InterPro" id="IPR013057">
    <property type="entry name" value="AA_transpt_TM"/>
</dbReference>
<feature type="domain" description="Amino acid transporter transmembrane" evidence="7">
    <location>
        <begin position="38"/>
        <end position="399"/>
    </location>
</feature>
<evidence type="ECO:0000256" key="4">
    <source>
        <dbReference type="ARBA" id="ARBA00022989"/>
    </source>
</evidence>
<feature type="transmembrane region" description="Helical" evidence="6">
    <location>
        <begin position="372"/>
        <end position="393"/>
    </location>
</feature>
<dbReference type="Pfam" id="PF01490">
    <property type="entry name" value="Aa_trans"/>
    <property type="match status" value="1"/>
</dbReference>
<evidence type="ECO:0000313" key="9">
    <source>
        <dbReference type="Proteomes" id="UP001201812"/>
    </source>
</evidence>
<feature type="transmembrane region" description="Helical" evidence="6">
    <location>
        <begin position="231"/>
        <end position="252"/>
    </location>
</feature>
<dbReference type="FunFam" id="1.20.1740.10:FF:000052">
    <property type="entry name" value="Lysine histidine transporter-like 3"/>
    <property type="match status" value="1"/>
</dbReference>